<organism evidence="2 3">
    <name type="scientific">Vitis vinifera</name>
    <name type="common">Grape</name>
    <dbReference type="NCBI Taxonomy" id="29760"/>
    <lineage>
        <taxon>Eukaryota</taxon>
        <taxon>Viridiplantae</taxon>
        <taxon>Streptophyta</taxon>
        <taxon>Embryophyta</taxon>
        <taxon>Tracheophyta</taxon>
        <taxon>Spermatophyta</taxon>
        <taxon>Magnoliopsida</taxon>
        <taxon>eudicotyledons</taxon>
        <taxon>Gunneridae</taxon>
        <taxon>Pentapetalae</taxon>
        <taxon>rosids</taxon>
        <taxon>Vitales</taxon>
        <taxon>Vitaceae</taxon>
        <taxon>Viteae</taxon>
        <taxon>Vitis</taxon>
    </lineage>
</organism>
<dbReference type="PANTHER" id="PTHR24559:SF431">
    <property type="entry name" value="RNA-DIRECTED DNA POLYMERASE HOMOLOG"/>
    <property type="match status" value="1"/>
</dbReference>
<protein>
    <submittedName>
        <fullName evidence="2">Retrovirus-related Pol polyprotein from transposon 17.6</fullName>
    </submittedName>
</protein>
<dbReference type="PANTHER" id="PTHR24559">
    <property type="entry name" value="TRANSPOSON TY3-I GAG-POL POLYPROTEIN"/>
    <property type="match status" value="1"/>
</dbReference>
<dbReference type="InterPro" id="IPR053134">
    <property type="entry name" value="RNA-dir_DNA_polymerase"/>
</dbReference>
<proteinExistence type="predicted"/>
<evidence type="ECO:0000259" key="1">
    <source>
        <dbReference type="Pfam" id="PF00078"/>
    </source>
</evidence>
<dbReference type="InterPro" id="IPR043128">
    <property type="entry name" value="Rev_trsase/Diguanyl_cyclase"/>
</dbReference>
<dbReference type="AlphaFoldDB" id="A0A438GZY1"/>
<dbReference type="EMBL" id="QGNW01000306">
    <property type="protein sequence ID" value="RVW77844.1"/>
    <property type="molecule type" value="Genomic_DNA"/>
</dbReference>
<reference evidence="2 3" key="1">
    <citation type="journal article" date="2018" name="PLoS Genet.">
        <title>Population sequencing reveals clonal diversity and ancestral inbreeding in the grapevine cultivar Chardonnay.</title>
        <authorList>
            <person name="Roach M.J."/>
            <person name="Johnson D.L."/>
            <person name="Bohlmann J."/>
            <person name="van Vuuren H.J."/>
            <person name="Jones S.J."/>
            <person name="Pretorius I.S."/>
            <person name="Schmidt S.A."/>
            <person name="Borneman A.R."/>
        </authorList>
    </citation>
    <scope>NUCLEOTIDE SEQUENCE [LARGE SCALE GENOMIC DNA]</scope>
    <source>
        <strain evidence="3">cv. Chardonnay</strain>
        <tissue evidence="2">Leaf</tissue>
    </source>
</reference>
<dbReference type="InterPro" id="IPR000477">
    <property type="entry name" value="RT_dom"/>
</dbReference>
<evidence type="ECO:0000313" key="3">
    <source>
        <dbReference type="Proteomes" id="UP000288805"/>
    </source>
</evidence>
<accession>A0A438GZY1</accession>
<feature type="domain" description="Reverse transcriptase" evidence="1">
    <location>
        <begin position="11"/>
        <end position="100"/>
    </location>
</feature>
<dbReference type="SUPFAM" id="SSF56672">
    <property type="entry name" value="DNA/RNA polymerases"/>
    <property type="match status" value="1"/>
</dbReference>
<evidence type="ECO:0000313" key="2">
    <source>
        <dbReference type="EMBL" id="RVW77844.1"/>
    </source>
</evidence>
<dbReference type="Gene3D" id="3.30.70.270">
    <property type="match status" value="1"/>
</dbReference>
<dbReference type="InterPro" id="IPR043502">
    <property type="entry name" value="DNA/RNA_pol_sf"/>
</dbReference>
<dbReference type="CDD" id="cd01647">
    <property type="entry name" value="RT_LTR"/>
    <property type="match status" value="1"/>
</dbReference>
<sequence>MFQPNVEKTTFMTPRRLYCYKVMSFGLKNVGATYYRLMTKIFKPLIGRTMEAYIDDIVVKCRTQGEHAQHLEEIFHLMWAYNMKFNLTKCTFGVSAGKFLRFMVTQRGIEVNPDQIRVVLETPIPSSKKEL</sequence>
<gene>
    <name evidence="2" type="primary">pol_2041</name>
    <name evidence="2" type="ORF">CK203_054443</name>
</gene>
<comment type="caution">
    <text evidence="2">The sequence shown here is derived from an EMBL/GenBank/DDBJ whole genome shotgun (WGS) entry which is preliminary data.</text>
</comment>
<dbReference type="Pfam" id="PF00078">
    <property type="entry name" value="RVT_1"/>
    <property type="match status" value="1"/>
</dbReference>
<dbReference type="Proteomes" id="UP000288805">
    <property type="component" value="Unassembled WGS sequence"/>
</dbReference>
<name>A0A438GZY1_VITVI</name>